<proteinExistence type="predicted"/>
<keyword evidence="1" id="KW-0611">Plant defense</keyword>
<dbReference type="AlphaFoldDB" id="A0AAW2V034"/>
<evidence type="ECO:0000259" key="2">
    <source>
        <dbReference type="Pfam" id="PF00931"/>
    </source>
</evidence>
<dbReference type="PANTHER" id="PTHR36766">
    <property type="entry name" value="PLANT BROAD-SPECTRUM MILDEW RESISTANCE PROTEIN RPW8"/>
    <property type="match status" value="1"/>
</dbReference>
<evidence type="ECO:0000256" key="1">
    <source>
        <dbReference type="ARBA" id="ARBA00022821"/>
    </source>
</evidence>
<comment type="caution">
    <text evidence="3">The sequence shown here is derived from an EMBL/GenBank/DDBJ whole genome shotgun (WGS) entry which is preliminary data.</text>
</comment>
<dbReference type="EMBL" id="JACGWN010000011">
    <property type="protein sequence ID" value="KAL0421771.1"/>
    <property type="molecule type" value="Genomic_DNA"/>
</dbReference>
<feature type="domain" description="NB-ARC" evidence="2">
    <location>
        <begin position="176"/>
        <end position="312"/>
    </location>
</feature>
<dbReference type="GO" id="GO:0006952">
    <property type="term" value="P:defense response"/>
    <property type="evidence" value="ECO:0007669"/>
    <property type="project" value="UniProtKB-KW"/>
</dbReference>
<gene>
    <name evidence="3" type="ORF">Slati_3200000</name>
</gene>
<dbReference type="Pfam" id="PF00931">
    <property type="entry name" value="NB-ARC"/>
    <property type="match status" value="1"/>
</dbReference>
<organism evidence="3">
    <name type="scientific">Sesamum latifolium</name>
    <dbReference type="NCBI Taxonomy" id="2727402"/>
    <lineage>
        <taxon>Eukaryota</taxon>
        <taxon>Viridiplantae</taxon>
        <taxon>Streptophyta</taxon>
        <taxon>Embryophyta</taxon>
        <taxon>Tracheophyta</taxon>
        <taxon>Spermatophyta</taxon>
        <taxon>Magnoliopsida</taxon>
        <taxon>eudicotyledons</taxon>
        <taxon>Gunneridae</taxon>
        <taxon>Pentapetalae</taxon>
        <taxon>asterids</taxon>
        <taxon>lamiids</taxon>
        <taxon>Lamiales</taxon>
        <taxon>Pedaliaceae</taxon>
        <taxon>Sesamum</taxon>
    </lineage>
</organism>
<evidence type="ECO:0000313" key="3">
    <source>
        <dbReference type="EMBL" id="KAL0421771.1"/>
    </source>
</evidence>
<dbReference type="PANTHER" id="PTHR36766:SF44">
    <property type="entry name" value="NBS-CODING RESISTANCE GENE ANALOG"/>
    <property type="match status" value="1"/>
</dbReference>
<reference evidence="3" key="2">
    <citation type="journal article" date="2024" name="Plant">
        <title>Genomic evolution and insights into agronomic trait innovations of Sesamum species.</title>
        <authorList>
            <person name="Miao H."/>
            <person name="Wang L."/>
            <person name="Qu L."/>
            <person name="Liu H."/>
            <person name="Sun Y."/>
            <person name="Le M."/>
            <person name="Wang Q."/>
            <person name="Wei S."/>
            <person name="Zheng Y."/>
            <person name="Lin W."/>
            <person name="Duan Y."/>
            <person name="Cao H."/>
            <person name="Xiong S."/>
            <person name="Wang X."/>
            <person name="Wei L."/>
            <person name="Li C."/>
            <person name="Ma Q."/>
            <person name="Ju M."/>
            <person name="Zhao R."/>
            <person name="Li G."/>
            <person name="Mu C."/>
            <person name="Tian Q."/>
            <person name="Mei H."/>
            <person name="Zhang T."/>
            <person name="Gao T."/>
            <person name="Zhang H."/>
        </authorList>
    </citation>
    <scope>NUCLEOTIDE SEQUENCE</scope>
    <source>
        <strain evidence="3">KEN1</strain>
    </source>
</reference>
<dbReference type="Gene3D" id="3.40.50.300">
    <property type="entry name" value="P-loop containing nucleotide triphosphate hydrolases"/>
    <property type="match status" value="1"/>
</dbReference>
<protein>
    <submittedName>
        <fullName evidence="3">Late blight resistance proteinR1A-4</fullName>
    </submittedName>
</protein>
<reference evidence="3" key="1">
    <citation type="submission" date="2020-06" db="EMBL/GenBank/DDBJ databases">
        <authorList>
            <person name="Li T."/>
            <person name="Hu X."/>
            <person name="Zhang T."/>
            <person name="Song X."/>
            <person name="Zhang H."/>
            <person name="Dai N."/>
            <person name="Sheng W."/>
            <person name="Hou X."/>
            <person name="Wei L."/>
        </authorList>
    </citation>
    <scope>NUCLEOTIDE SEQUENCE</scope>
    <source>
        <strain evidence="3">KEN1</strain>
        <tissue evidence="3">Leaf</tissue>
    </source>
</reference>
<dbReference type="Gene3D" id="1.20.5.4130">
    <property type="match status" value="1"/>
</dbReference>
<dbReference type="InterPro" id="IPR002182">
    <property type="entry name" value="NB-ARC"/>
</dbReference>
<name>A0AAW2V034_9LAMI</name>
<dbReference type="InterPro" id="IPR027417">
    <property type="entry name" value="P-loop_NTPase"/>
</dbReference>
<dbReference type="SUPFAM" id="SSF52540">
    <property type="entry name" value="P-loop containing nucleoside triphosphate hydrolases"/>
    <property type="match status" value="1"/>
</dbReference>
<sequence length="321" mass="36892">MAYAAVLSLKHTIQRLLNSSDQIPILPPYPEIIELAYEKVESLQELFTLEDGSNNERVKAVEREIREAACRLEDVLEQAHLSNHHLLSQSHQTLDGDFSMQVKEEIIFFTETVKKTKEQLGNAWLPEEEEEDDDDDVVVSSRIDQYFGLKKPKIIGLVDELLKFRIFITDYPIDDDPERLIVFVVEGMAGIGKTALVTAVYLDPHIVRHFECRAFVSIGPTKYQLRRILPCIIAQINPEFDTSGNAEISDHDEELTSYLYSCLKNRRYLIVVDDVWNSRVWDELKNAFPDDRNNSRVIVTTRLFNIANMPQILCFGTRSSS</sequence>
<dbReference type="PRINTS" id="PR00364">
    <property type="entry name" value="DISEASERSIST"/>
</dbReference>
<dbReference type="GO" id="GO:0043531">
    <property type="term" value="F:ADP binding"/>
    <property type="evidence" value="ECO:0007669"/>
    <property type="project" value="InterPro"/>
</dbReference>
<accession>A0AAW2V034</accession>